<dbReference type="Pfam" id="PF03537">
    <property type="entry name" value="Glyco_hydro_114"/>
    <property type="match status" value="1"/>
</dbReference>
<evidence type="ECO:0000259" key="1">
    <source>
        <dbReference type="Pfam" id="PF03537"/>
    </source>
</evidence>
<dbReference type="InterPro" id="IPR013785">
    <property type="entry name" value="Aldolase_TIM"/>
</dbReference>
<dbReference type="PRINTS" id="PR01545">
    <property type="entry name" value="THEMAYE10DUF"/>
</dbReference>
<gene>
    <name evidence="2" type="ORF">FOY91_16950</name>
</gene>
<dbReference type="PANTHER" id="PTHR35882">
    <property type="entry name" value="PELA"/>
    <property type="match status" value="1"/>
</dbReference>
<dbReference type="InterPro" id="IPR017853">
    <property type="entry name" value="GH"/>
</dbReference>
<accession>A0A558QWA3</accession>
<name>A0A558QWA3_9SPHN</name>
<dbReference type="InterPro" id="IPR016062">
    <property type="entry name" value="TM1410-rel"/>
</dbReference>
<protein>
    <submittedName>
        <fullName evidence="2">Endo alpha-1,4 polygalactosaminidase</fullName>
    </submittedName>
</protein>
<organism evidence="2 3">
    <name type="scientific">Alterirhizorhabdus solaris</name>
    <dbReference type="NCBI Taxonomy" id="2529389"/>
    <lineage>
        <taxon>Bacteria</taxon>
        <taxon>Pseudomonadati</taxon>
        <taxon>Pseudomonadota</taxon>
        <taxon>Alphaproteobacteria</taxon>
        <taxon>Sphingomonadales</taxon>
        <taxon>Rhizorhabdaceae</taxon>
        <taxon>Alterirhizorhabdus</taxon>
    </lineage>
</organism>
<dbReference type="OrthoDB" id="10730at2"/>
<dbReference type="EMBL" id="VNIM01000089">
    <property type="protein sequence ID" value="TVV71388.1"/>
    <property type="molecule type" value="Genomic_DNA"/>
</dbReference>
<sequence>MLPLRCAVAADARPALPRGQWRWAVDYGPMPDPAIARTVDLLVVEPDHAGATPVTRGSGPLLLAYLSLGEVAASRPYAARLRADGLLGRRNPHWPEASYIDLRDPRWRRMVLERIIPPLVARGFDGIFFDTLDNAEAMEAADPAGAAGMVAAAAALVKAIRQRFPRLLLMMNRGYAMLPTVAPHIDLLLGEAMASRWNFATKRYEKLSDADWTWQADRLRAARDVNPALALLTLDYWSMDDPATVRALYARERAAGFVPYVSMLALDRLYAEPE</sequence>
<dbReference type="Proteomes" id="UP000318681">
    <property type="component" value="Unassembled WGS sequence"/>
</dbReference>
<dbReference type="InterPro" id="IPR004352">
    <property type="entry name" value="GH114_TIM-barrel"/>
</dbReference>
<dbReference type="PANTHER" id="PTHR35882:SF2">
    <property type="entry name" value="PELA"/>
    <property type="match status" value="1"/>
</dbReference>
<dbReference type="AlphaFoldDB" id="A0A558QWA3"/>
<feature type="domain" description="Glycoside-hydrolase family GH114 TIM-barrel" evidence="1">
    <location>
        <begin position="21"/>
        <end position="267"/>
    </location>
</feature>
<proteinExistence type="predicted"/>
<evidence type="ECO:0000313" key="3">
    <source>
        <dbReference type="Proteomes" id="UP000318681"/>
    </source>
</evidence>
<keyword evidence="3" id="KW-1185">Reference proteome</keyword>
<dbReference type="Gene3D" id="3.20.20.70">
    <property type="entry name" value="Aldolase class I"/>
    <property type="match status" value="1"/>
</dbReference>
<comment type="caution">
    <text evidence="2">The sequence shown here is derived from an EMBL/GenBank/DDBJ whole genome shotgun (WGS) entry which is preliminary data.</text>
</comment>
<dbReference type="SUPFAM" id="SSF51445">
    <property type="entry name" value="(Trans)glycosidases"/>
    <property type="match status" value="1"/>
</dbReference>
<reference evidence="2 3" key="1">
    <citation type="submission" date="2019-07" db="EMBL/GenBank/DDBJ databases">
        <title>Sphingomonas solaris sp. nov., isolated from a solar panel from Boston, Massachusetts.</title>
        <authorList>
            <person name="Tanner K."/>
            <person name="Pascual J."/>
            <person name="Mancuso C."/>
            <person name="Pereto J."/>
            <person name="Khalil A."/>
            <person name="Vilanova C."/>
        </authorList>
    </citation>
    <scope>NUCLEOTIDE SEQUENCE [LARGE SCALE GENOMIC DNA]</scope>
    <source>
        <strain evidence="2 3">R4DWN</strain>
    </source>
</reference>
<evidence type="ECO:0000313" key="2">
    <source>
        <dbReference type="EMBL" id="TVV71388.1"/>
    </source>
</evidence>